<evidence type="ECO:0000313" key="2">
    <source>
        <dbReference type="Proteomes" id="UP001367508"/>
    </source>
</evidence>
<proteinExistence type="predicted"/>
<dbReference type="Proteomes" id="UP001367508">
    <property type="component" value="Unassembled WGS sequence"/>
</dbReference>
<reference evidence="1 2" key="1">
    <citation type="submission" date="2024-01" db="EMBL/GenBank/DDBJ databases">
        <title>The genomes of 5 underutilized Papilionoideae crops provide insights into root nodulation and disease resistanc.</title>
        <authorList>
            <person name="Jiang F."/>
        </authorList>
    </citation>
    <scope>NUCLEOTIDE SEQUENCE [LARGE SCALE GENOMIC DNA]</scope>
    <source>
        <strain evidence="1">LVBAO_FW01</strain>
        <tissue evidence="1">Leaves</tissue>
    </source>
</reference>
<dbReference type="InterPro" id="IPR046960">
    <property type="entry name" value="PPR_At4g14850-like_plant"/>
</dbReference>
<protein>
    <recommendedName>
        <fullName evidence="3">Pentatricopeptide repeat-containing protein</fullName>
    </recommendedName>
</protein>
<dbReference type="GO" id="GO:0003723">
    <property type="term" value="F:RNA binding"/>
    <property type="evidence" value="ECO:0007669"/>
    <property type="project" value="InterPro"/>
</dbReference>
<sequence>MDSMLAGLVINGEVRIAEKPFDEIPKRDVVCWSTMIMGMFIHSTLESWRFPITIPIRMALVDIYAKGGCIEQTITLYPLLYLMVDGYGIQPEMECYGCMIELLVHACLIDEAVQLIASMEVMPDPAL</sequence>
<gene>
    <name evidence="1" type="ORF">VNO77_43404</name>
</gene>
<dbReference type="GO" id="GO:0009451">
    <property type="term" value="P:RNA modification"/>
    <property type="evidence" value="ECO:0007669"/>
    <property type="project" value="InterPro"/>
</dbReference>
<keyword evidence="2" id="KW-1185">Reference proteome</keyword>
<dbReference type="Gene3D" id="1.25.40.10">
    <property type="entry name" value="Tetratricopeptide repeat domain"/>
    <property type="match status" value="1"/>
</dbReference>
<evidence type="ECO:0000313" key="1">
    <source>
        <dbReference type="EMBL" id="KAK7305498.1"/>
    </source>
</evidence>
<dbReference type="InterPro" id="IPR011990">
    <property type="entry name" value="TPR-like_helical_dom_sf"/>
</dbReference>
<dbReference type="PANTHER" id="PTHR47926">
    <property type="entry name" value="PENTATRICOPEPTIDE REPEAT-CONTAINING PROTEIN"/>
    <property type="match status" value="1"/>
</dbReference>
<name>A0AAN9JUQ6_CANGL</name>
<dbReference type="PANTHER" id="PTHR47926:SF436">
    <property type="entry name" value="PENTATRICOPEPTIDE REPEAT-CONTAINING PROTEIN ELI1, CHLOROPLASTIC-LIKE ISOFORM X2"/>
    <property type="match status" value="1"/>
</dbReference>
<comment type="caution">
    <text evidence="1">The sequence shown here is derived from an EMBL/GenBank/DDBJ whole genome shotgun (WGS) entry which is preliminary data.</text>
</comment>
<accession>A0AAN9JUQ6</accession>
<organism evidence="1 2">
    <name type="scientific">Canavalia gladiata</name>
    <name type="common">Sword bean</name>
    <name type="synonym">Dolichos gladiatus</name>
    <dbReference type="NCBI Taxonomy" id="3824"/>
    <lineage>
        <taxon>Eukaryota</taxon>
        <taxon>Viridiplantae</taxon>
        <taxon>Streptophyta</taxon>
        <taxon>Embryophyta</taxon>
        <taxon>Tracheophyta</taxon>
        <taxon>Spermatophyta</taxon>
        <taxon>Magnoliopsida</taxon>
        <taxon>eudicotyledons</taxon>
        <taxon>Gunneridae</taxon>
        <taxon>Pentapetalae</taxon>
        <taxon>rosids</taxon>
        <taxon>fabids</taxon>
        <taxon>Fabales</taxon>
        <taxon>Fabaceae</taxon>
        <taxon>Papilionoideae</taxon>
        <taxon>50 kb inversion clade</taxon>
        <taxon>NPAAA clade</taxon>
        <taxon>indigoferoid/millettioid clade</taxon>
        <taxon>Phaseoleae</taxon>
        <taxon>Canavalia</taxon>
    </lineage>
</organism>
<dbReference type="EMBL" id="JAYMYQ010000011">
    <property type="protein sequence ID" value="KAK7305498.1"/>
    <property type="molecule type" value="Genomic_DNA"/>
</dbReference>
<dbReference type="AlphaFoldDB" id="A0AAN9JUQ6"/>
<evidence type="ECO:0008006" key="3">
    <source>
        <dbReference type="Google" id="ProtNLM"/>
    </source>
</evidence>